<dbReference type="GeneID" id="83684585"/>
<dbReference type="Proteomes" id="UP001159370">
    <property type="component" value="Unassembled WGS sequence"/>
</dbReference>
<organism evidence="2 3">
    <name type="scientific">Umezakia ovalisporum FSS-62</name>
    <dbReference type="NCBI Taxonomy" id="2971776"/>
    <lineage>
        <taxon>Bacteria</taxon>
        <taxon>Bacillati</taxon>
        <taxon>Cyanobacteriota</taxon>
        <taxon>Cyanophyceae</taxon>
        <taxon>Nostocales</taxon>
        <taxon>Nodulariaceae</taxon>
        <taxon>Umezakia</taxon>
    </lineage>
</organism>
<dbReference type="PANTHER" id="PTHR43031:SF1">
    <property type="entry name" value="PYRIDINE NUCLEOTIDE-DISULPHIDE OXIDOREDUCTASE"/>
    <property type="match status" value="1"/>
</dbReference>
<dbReference type="AlphaFoldDB" id="A0AA43GZR6"/>
<evidence type="ECO:0000313" key="2">
    <source>
        <dbReference type="EMBL" id="MDH6064774.1"/>
    </source>
</evidence>
<sequence length="113" mass="12587">MSSDLTAEVHDLKSRLEWGQPAFTIIDVRERHNYNYSRITGAMQIPLDELVQRAQCSLHKQRHIYIYGENDAQAAQAAEMLRAAGFHDATEIKGGLTAWKTIGGATEGTSVEK</sequence>
<reference evidence="2 3" key="1">
    <citation type="journal article" date="2023" name="J. Phycol.">
        <title>Chrysosporum ovalisporum is synonymous with the true-branching cyanobacterium Umezakia natans (Nostocales/Aphanizomenonaceae).</title>
        <authorList>
            <person name="McGregor G.B."/>
            <person name="Sendall B.C."/>
            <person name="Niiyama Y."/>
            <person name="Tuji A."/>
            <person name="Willis A."/>
        </authorList>
    </citation>
    <scope>NUCLEOTIDE SEQUENCE [LARGE SCALE GENOMIC DNA]</scope>
    <source>
        <strain evidence="2 3">FSS-62</strain>
    </source>
</reference>
<dbReference type="Pfam" id="PF00581">
    <property type="entry name" value="Rhodanese"/>
    <property type="match status" value="1"/>
</dbReference>
<proteinExistence type="predicted"/>
<evidence type="ECO:0000259" key="1">
    <source>
        <dbReference type="PROSITE" id="PS50206"/>
    </source>
</evidence>
<gene>
    <name evidence="2" type="ORF">NWP23_13635</name>
</gene>
<dbReference type="CDD" id="cd00158">
    <property type="entry name" value="RHOD"/>
    <property type="match status" value="1"/>
</dbReference>
<name>A0AA43GZR6_9CYAN</name>
<feature type="domain" description="Rhodanese" evidence="1">
    <location>
        <begin position="19"/>
        <end position="108"/>
    </location>
</feature>
<dbReference type="SUPFAM" id="SSF52821">
    <property type="entry name" value="Rhodanese/Cell cycle control phosphatase"/>
    <property type="match status" value="1"/>
</dbReference>
<dbReference type="InterPro" id="IPR050229">
    <property type="entry name" value="GlpE_sulfurtransferase"/>
</dbReference>
<protein>
    <submittedName>
        <fullName evidence="2">Rhodanese-like domain-containing protein</fullName>
    </submittedName>
</protein>
<dbReference type="InterPro" id="IPR001763">
    <property type="entry name" value="Rhodanese-like_dom"/>
</dbReference>
<accession>A0AA43GZR6</accession>
<dbReference type="SMART" id="SM00450">
    <property type="entry name" value="RHOD"/>
    <property type="match status" value="1"/>
</dbReference>
<dbReference type="RefSeq" id="WP_280649383.1">
    <property type="nucleotide sequence ID" value="NZ_JANQDL010000095.1"/>
</dbReference>
<dbReference type="InterPro" id="IPR036873">
    <property type="entry name" value="Rhodanese-like_dom_sf"/>
</dbReference>
<dbReference type="PROSITE" id="PS50206">
    <property type="entry name" value="RHODANESE_3"/>
    <property type="match status" value="1"/>
</dbReference>
<dbReference type="Gene3D" id="3.40.250.10">
    <property type="entry name" value="Rhodanese-like domain"/>
    <property type="match status" value="1"/>
</dbReference>
<comment type="caution">
    <text evidence="2">The sequence shown here is derived from an EMBL/GenBank/DDBJ whole genome shotgun (WGS) entry which is preliminary data.</text>
</comment>
<dbReference type="EMBL" id="JANQDL010000095">
    <property type="protein sequence ID" value="MDH6064774.1"/>
    <property type="molecule type" value="Genomic_DNA"/>
</dbReference>
<evidence type="ECO:0000313" key="3">
    <source>
        <dbReference type="Proteomes" id="UP001159370"/>
    </source>
</evidence>
<dbReference type="PANTHER" id="PTHR43031">
    <property type="entry name" value="FAD-DEPENDENT OXIDOREDUCTASE"/>
    <property type="match status" value="1"/>
</dbReference>